<dbReference type="Proteomes" id="UP000029409">
    <property type="component" value="Chromosome"/>
</dbReference>
<dbReference type="InterPro" id="IPR008275">
    <property type="entry name" value="CoA_E_activase_dom"/>
</dbReference>
<keyword evidence="3" id="KW-0408">Iron</keyword>
<keyword evidence="7" id="KW-1185">Reference proteome</keyword>
<dbReference type="eggNOG" id="COG1775">
    <property type="taxonomic scope" value="Bacteria"/>
</dbReference>
<dbReference type="AlphaFoldDB" id="A0A089HNV5"/>
<keyword evidence="2" id="KW-0479">Metal-binding</keyword>
<evidence type="ECO:0000256" key="3">
    <source>
        <dbReference type="ARBA" id="ARBA00023004"/>
    </source>
</evidence>
<organism evidence="6 7">
    <name type="scientific">Paenibacillus durus</name>
    <name type="common">Paenibacillus azotofixans</name>
    <dbReference type="NCBI Taxonomy" id="44251"/>
    <lineage>
        <taxon>Bacteria</taxon>
        <taxon>Bacillati</taxon>
        <taxon>Bacillota</taxon>
        <taxon>Bacilli</taxon>
        <taxon>Bacillales</taxon>
        <taxon>Paenibacillaceae</taxon>
        <taxon>Paenibacillus</taxon>
    </lineage>
</organism>
<name>A0A089HNV5_PAEDU</name>
<dbReference type="Pfam" id="PF01869">
    <property type="entry name" value="BcrAD_BadFG"/>
    <property type="match status" value="1"/>
</dbReference>
<dbReference type="Gene3D" id="3.40.50.11900">
    <property type="match status" value="1"/>
</dbReference>
<dbReference type="Pfam" id="PF06050">
    <property type="entry name" value="HGD-D"/>
    <property type="match status" value="1"/>
</dbReference>
<evidence type="ECO:0000313" key="7">
    <source>
        <dbReference type="Proteomes" id="UP000029409"/>
    </source>
</evidence>
<dbReference type="InterPro" id="IPR043129">
    <property type="entry name" value="ATPase_NBD"/>
</dbReference>
<evidence type="ECO:0000256" key="4">
    <source>
        <dbReference type="ARBA" id="ARBA00023014"/>
    </source>
</evidence>
<dbReference type="PANTHER" id="PTHR32329">
    <property type="entry name" value="BIFUNCTIONAL PROTEIN [INCLUDES 2-HYDROXYACYL-COA DEHYDRATASE (N-TER) AND ITS ACTIVATOR DOMAIN (C_TERM)-RELATED"/>
    <property type="match status" value="1"/>
</dbReference>
<evidence type="ECO:0000256" key="2">
    <source>
        <dbReference type="ARBA" id="ARBA00022723"/>
    </source>
</evidence>
<accession>A0A089HNV5</accession>
<dbReference type="CDD" id="cd24036">
    <property type="entry name" value="ASKHA_NBD_BcrAD_BadFG_HgdC_HadI"/>
    <property type="match status" value="1"/>
</dbReference>
<dbReference type="eggNOG" id="COG1924">
    <property type="taxonomic scope" value="Bacteria"/>
</dbReference>
<keyword evidence="4" id="KW-0411">Iron-sulfur</keyword>
<dbReference type="GO" id="GO:0046872">
    <property type="term" value="F:metal ion binding"/>
    <property type="evidence" value="ECO:0007669"/>
    <property type="project" value="UniProtKB-KW"/>
</dbReference>
<dbReference type="SUPFAM" id="SSF53067">
    <property type="entry name" value="Actin-like ATPase domain"/>
    <property type="match status" value="1"/>
</dbReference>
<dbReference type="PANTHER" id="PTHR32329:SF2">
    <property type="entry name" value="BIFUNCTIONAL PROTEIN [INCLUDES 2-HYDROXYACYL-COA DEHYDRATASE (N-TER) AND ITS ACTIVATOR DOMAIN (C_TERM)"/>
    <property type="match status" value="1"/>
</dbReference>
<dbReference type="InterPro" id="IPR051805">
    <property type="entry name" value="Dehydratase_Activator_Redct"/>
</dbReference>
<dbReference type="InterPro" id="IPR010327">
    <property type="entry name" value="FldB/FldC_alpha/beta"/>
</dbReference>
<gene>
    <name evidence="6" type="ORF">PDUR_13340</name>
</gene>
<dbReference type="KEGG" id="pdu:PDUR_13340"/>
<dbReference type="NCBIfam" id="TIGR00241">
    <property type="entry name" value="CoA_E_activ"/>
    <property type="match status" value="1"/>
</dbReference>
<proteinExistence type="predicted"/>
<dbReference type="STRING" id="44251.PDUR_13340"/>
<reference evidence="6 7" key="1">
    <citation type="submission" date="2014-08" db="EMBL/GenBank/DDBJ databases">
        <title>Comparative genomics of the Paenibacillus odorifer group.</title>
        <authorList>
            <person name="den Bakker H.C."/>
            <person name="Tsai Y.-C."/>
            <person name="Martin N."/>
            <person name="Korlach J."/>
            <person name="Wiedmann M."/>
        </authorList>
    </citation>
    <scope>NUCLEOTIDE SEQUENCE [LARGE SCALE GENOMIC DNA]</scope>
    <source>
        <strain evidence="6 7">DSM 1735</strain>
    </source>
</reference>
<sequence>MLNMRIQDVVDERLLDTLNGGTVIGIDIGSRTGKAVLLSGGEVYTSSVYTGINMQDTADELLEDLLDKSGLERSDISYIVGTGYGRIALQYTDIPTQIVTEISCHAMGAHYLNEDVRTIVDIGGQDSKAIRVDPLTGSVVEFVMNDKCAAGTGRFLEKVAEILELSIDELGQEAVKSDAPSEISSQCVVFAESEVISLRAKGATRQDIAAGIHFASAKRVRNLLKRVGIEPGLIFSGGVSNNVGMRKALEELSGHPLIEAKIDTIFAGALGASIHALNYSKAAVTSVTEAEDVFRLDFTGLENRIAERQEQLVAGADDRKKVGYLCSYTPLEMISAAGVNHIRLFKAGDTETVASGEQITQSVFCDFTKSILGAFKEEDPLYTSLDKIYTFYTCDCIKTIGEAIGEFFTPADIYTLPRIKDKPSSRDFYNSQILSFKADLEQLSGNIITDGELRVQIRLYNQVRKLLTQISELRKRPNPPISGKDYLDLIKAFYYLPAEELLPLYQGIYDKLAAAPVREDRPIRLFMAGGIIADGDRKLIELIEDELGARIVAEDHCTGLKIASGYIREEGDPYRALAEGYIDQTPCARMKPLQERVEISGALATEYQADGVLYAYLKFCPCYGQVKNEFFRHYQQLGLPVLELPIDYSKSDQGQLKTRLEAFIEVLRERKGLAAFGTA</sequence>
<protein>
    <recommendedName>
        <fullName evidence="5">ATPase BadF/BadG/BcrA/BcrD type domain-containing protein</fullName>
    </recommendedName>
</protein>
<evidence type="ECO:0000256" key="1">
    <source>
        <dbReference type="ARBA" id="ARBA00001966"/>
    </source>
</evidence>
<dbReference type="Gene3D" id="1.20.1270.370">
    <property type="match status" value="1"/>
</dbReference>
<dbReference type="GO" id="GO:0051536">
    <property type="term" value="F:iron-sulfur cluster binding"/>
    <property type="evidence" value="ECO:0007669"/>
    <property type="project" value="UniProtKB-KW"/>
</dbReference>
<feature type="domain" description="ATPase BadF/BadG/BcrA/BcrD type" evidence="5">
    <location>
        <begin position="24"/>
        <end position="275"/>
    </location>
</feature>
<dbReference type="Gene3D" id="3.30.420.40">
    <property type="match status" value="2"/>
</dbReference>
<evidence type="ECO:0000259" key="5">
    <source>
        <dbReference type="Pfam" id="PF01869"/>
    </source>
</evidence>
<dbReference type="Gene3D" id="3.40.50.11890">
    <property type="match status" value="1"/>
</dbReference>
<dbReference type="InterPro" id="IPR002731">
    <property type="entry name" value="ATPase_BadF"/>
</dbReference>
<comment type="cofactor">
    <cofactor evidence="1">
        <name>[4Fe-4S] cluster</name>
        <dbReference type="ChEBI" id="CHEBI:49883"/>
    </cofactor>
</comment>
<evidence type="ECO:0000313" key="6">
    <source>
        <dbReference type="EMBL" id="AIQ12782.1"/>
    </source>
</evidence>
<dbReference type="EMBL" id="CP009288">
    <property type="protein sequence ID" value="AIQ12782.1"/>
    <property type="molecule type" value="Genomic_DNA"/>
</dbReference>